<sequence length="52" mass="6233">MVPEIDEENISERFIYSYCLVYRVESERILIVAIIYGKRLLEHISERTKDSL</sequence>
<protein>
    <submittedName>
        <fullName evidence="1">Type II toxin-antitoxin system RelE/ParE family toxin</fullName>
    </submittedName>
</protein>
<evidence type="ECO:0000313" key="1">
    <source>
        <dbReference type="EMBL" id="TYB33782.1"/>
    </source>
</evidence>
<dbReference type="AlphaFoldDB" id="A0A5D0MN09"/>
<comment type="caution">
    <text evidence="1">The sequence shown here is derived from an EMBL/GenBank/DDBJ whole genome shotgun (WGS) entry which is preliminary data.</text>
</comment>
<organism evidence="1 2">
    <name type="scientific">Flexistipes sinusarabici</name>
    <dbReference type="NCBI Taxonomy" id="2352"/>
    <lineage>
        <taxon>Bacteria</taxon>
        <taxon>Pseudomonadati</taxon>
        <taxon>Deferribacterota</taxon>
        <taxon>Deferribacteres</taxon>
        <taxon>Deferribacterales</taxon>
        <taxon>Flexistipitaceae</taxon>
        <taxon>Flexistipes</taxon>
    </lineage>
</organism>
<gene>
    <name evidence="1" type="ORF">FXF49_04595</name>
</gene>
<accession>A0A5D0MN09</accession>
<reference evidence="1 2" key="1">
    <citation type="submission" date="2019-08" db="EMBL/GenBank/DDBJ databases">
        <title>Genomic characterization of a novel candidate phylum (ARYD3) from a high temperature, high salinity tertiary oil reservoir in north central Oklahoma, USA.</title>
        <authorList>
            <person name="Youssef N.H."/>
            <person name="Yadav A."/>
            <person name="Elshahed M.S."/>
        </authorList>
    </citation>
    <scope>NUCLEOTIDE SEQUENCE [LARGE SCALE GENOMIC DNA]</scope>
    <source>
        <strain evidence="1">ARYD1</strain>
    </source>
</reference>
<name>A0A5D0MN09_FLESI</name>
<proteinExistence type="predicted"/>
<evidence type="ECO:0000313" key="2">
    <source>
        <dbReference type="Proteomes" id="UP000323337"/>
    </source>
</evidence>
<dbReference type="Proteomes" id="UP000323337">
    <property type="component" value="Unassembled WGS sequence"/>
</dbReference>
<dbReference type="EMBL" id="VSIV01000105">
    <property type="protein sequence ID" value="TYB33782.1"/>
    <property type="molecule type" value="Genomic_DNA"/>
</dbReference>